<dbReference type="PANTHER" id="PTHR31503">
    <property type="entry name" value="VACUOLAR CALCIUM ION TRANSPORTER"/>
    <property type="match status" value="1"/>
</dbReference>
<feature type="transmembrane region" description="Helical" evidence="10">
    <location>
        <begin position="382"/>
        <end position="404"/>
    </location>
</feature>
<feature type="transmembrane region" description="Helical" evidence="10">
    <location>
        <begin position="473"/>
        <end position="493"/>
    </location>
</feature>
<feature type="transmembrane region" description="Helical" evidence="10">
    <location>
        <begin position="197"/>
        <end position="220"/>
    </location>
</feature>
<evidence type="ECO:0000256" key="8">
    <source>
        <dbReference type="ARBA" id="ARBA00023065"/>
    </source>
</evidence>
<evidence type="ECO:0000259" key="12">
    <source>
        <dbReference type="Pfam" id="PF01699"/>
    </source>
</evidence>
<comment type="caution">
    <text evidence="10">Lacks conserved residue(s) required for the propagation of feature annotation.</text>
</comment>
<dbReference type="NCBIfam" id="TIGR00378">
    <property type="entry name" value="cax"/>
    <property type="match status" value="1"/>
</dbReference>
<gene>
    <name evidence="13" type="ORF">B0H15DRAFT_483265</name>
</gene>
<dbReference type="EMBL" id="JARJCN010000054">
    <property type="protein sequence ID" value="KAJ7080622.1"/>
    <property type="molecule type" value="Genomic_DNA"/>
</dbReference>
<keyword evidence="9 10" id="KW-0472">Membrane</keyword>
<evidence type="ECO:0000256" key="7">
    <source>
        <dbReference type="ARBA" id="ARBA00022989"/>
    </source>
</evidence>
<proteinExistence type="inferred from homology"/>
<evidence type="ECO:0000313" key="14">
    <source>
        <dbReference type="Proteomes" id="UP001222325"/>
    </source>
</evidence>
<feature type="domain" description="Sodium/calcium exchanger membrane region" evidence="12">
    <location>
        <begin position="348"/>
        <end position="490"/>
    </location>
</feature>
<evidence type="ECO:0000313" key="13">
    <source>
        <dbReference type="EMBL" id="KAJ7080622.1"/>
    </source>
</evidence>
<evidence type="ECO:0000256" key="10">
    <source>
        <dbReference type="RuleBase" id="RU365028"/>
    </source>
</evidence>
<feature type="transmembrane region" description="Helical" evidence="10">
    <location>
        <begin position="342"/>
        <end position="362"/>
    </location>
</feature>
<comment type="caution">
    <text evidence="13">The sequence shown here is derived from an EMBL/GenBank/DDBJ whole genome shotgun (WGS) entry which is preliminary data.</text>
</comment>
<evidence type="ECO:0000256" key="1">
    <source>
        <dbReference type="ARBA" id="ARBA00004127"/>
    </source>
</evidence>
<evidence type="ECO:0000256" key="2">
    <source>
        <dbReference type="ARBA" id="ARBA00008170"/>
    </source>
</evidence>
<protein>
    <recommendedName>
        <fullName evidence="10">Vacuolar calcium ion transporter</fullName>
    </recommendedName>
</protein>
<organism evidence="13 14">
    <name type="scientific">Mycena belliarum</name>
    <dbReference type="NCBI Taxonomy" id="1033014"/>
    <lineage>
        <taxon>Eukaryota</taxon>
        <taxon>Fungi</taxon>
        <taxon>Dikarya</taxon>
        <taxon>Basidiomycota</taxon>
        <taxon>Agaricomycotina</taxon>
        <taxon>Agaricomycetes</taxon>
        <taxon>Agaricomycetidae</taxon>
        <taxon>Agaricales</taxon>
        <taxon>Marasmiineae</taxon>
        <taxon>Mycenaceae</taxon>
        <taxon>Mycena</taxon>
    </lineage>
</organism>
<dbReference type="GO" id="GO:0012505">
    <property type="term" value="C:endomembrane system"/>
    <property type="evidence" value="ECO:0007669"/>
    <property type="project" value="UniProtKB-SubCell"/>
</dbReference>
<evidence type="ECO:0000256" key="11">
    <source>
        <dbReference type="SAM" id="MobiDB-lite"/>
    </source>
</evidence>
<dbReference type="Proteomes" id="UP001222325">
    <property type="component" value="Unassembled WGS sequence"/>
</dbReference>
<feature type="transmembrane region" description="Helical" evidence="10">
    <location>
        <begin position="132"/>
        <end position="152"/>
    </location>
</feature>
<dbReference type="InterPro" id="IPR004798">
    <property type="entry name" value="CAX-like"/>
</dbReference>
<feature type="transmembrane region" description="Helical" evidence="10">
    <location>
        <begin position="105"/>
        <end position="126"/>
    </location>
</feature>
<keyword evidence="5 10" id="KW-0812">Transmembrane</keyword>
<keyword evidence="8 10" id="KW-0406">Ion transport</keyword>
<evidence type="ECO:0000256" key="5">
    <source>
        <dbReference type="ARBA" id="ARBA00022692"/>
    </source>
</evidence>
<evidence type="ECO:0000256" key="6">
    <source>
        <dbReference type="ARBA" id="ARBA00022837"/>
    </source>
</evidence>
<keyword evidence="4 10" id="KW-0109">Calcium transport</keyword>
<feature type="domain" description="Sodium/calcium exchanger membrane region" evidence="12">
    <location>
        <begin position="132"/>
        <end position="290"/>
    </location>
</feature>
<dbReference type="GO" id="GO:0000329">
    <property type="term" value="C:fungal-type vacuole membrane"/>
    <property type="evidence" value="ECO:0007669"/>
    <property type="project" value="TreeGrafter"/>
</dbReference>
<dbReference type="InterPro" id="IPR004837">
    <property type="entry name" value="NaCa_Exmemb"/>
</dbReference>
<feature type="compositionally biased region" description="Polar residues" evidence="11">
    <location>
        <begin position="1"/>
        <end position="20"/>
    </location>
</feature>
<evidence type="ECO:0000256" key="9">
    <source>
        <dbReference type="ARBA" id="ARBA00023136"/>
    </source>
</evidence>
<accession>A0AAD6XI62</accession>
<dbReference type="GO" id="GO:0006874">
    <property type="term" value="P:intracellular calcium ion homeostasis"/>
    <property type="evidence" value="ECO:0007669"/>
    <property type="project" value="TreeGrafter"/>
</dbReference>
<comment type="similarity">
    <text evidence="2 10">Belongs to the Ca(2+):cation antiporter (CaCA) (TC 2.A.19) family.</text>
</comment>
<comment type="subcellular location">
    <subcellularLocation>
        <location evidence="1">Endomembrane system</location>
        <topology evidence="1">Multi-pass membrane protein</topology>
    </subcellularLocation>
    <subcellularLocation>
        <location evidence="10">Vacuole membrane</location>
    </subcellularLocation>
</comment>
<dbReference type="PANTHER" id="PTHR31503:SF20">
    <property type="entry name" value="CA(2+)_H(+) EXCHANGER, PUTATIVE (EUROFUNG)-RELATED"/>
    <property type="match status" value="1"/>
</dbReference>
<keyword evidence="14" id="KW-1185">Reference proteome</keyword>
<sequence length="508" mass="54525">MVTPPSKSVSDVAPTQQSPSMDADDADEPPCSGTTSTTLRHATLRATTSKDAAPTTPALAISEKARLKARRVSRMAPILTKLRAHFIPTRPLGPPPTYTASFIAVLRYSPLNVCLLFIPVAWAMHYTNQSPTLVFVFSALGIVPLAALLGLGTEQIALHTSHSVGGLLNATLGNIVELIIAGIALKECNLDLVQSSLLGGLLSNMLLVLGMAFIVGGYRFHSQEFQPMVAQLNSSLMTVSVISLIIPAAFHEYLGDRLDAGQEVPVLLQLSRGSAVILILIYIAYLFFQFYSHSHLFLSYENSSRSSMSSRSTRSDSVLPMHSPTVSSSSSSSSGDIEYPDLNIPVALMVLAATTGLAYLTAEHLVASLEGLVNDNPKVSEKWLTLIVIPIVSNAAEHVTAVVVASKGKFDLAMSVAIGSCIQIALFVVPVLILVAWGMGKPLTLLFDPLETLVLFLSVILVKFSVEDGKSHWMSGVVFIAVYTLIALSFWNFPDTVRMFQGQALVCV</sequence>
<evidence type="ECO:0000256" key="3">
    <source>
        <dbReference type="ARBA" id="ARBA00022448"/>
    </source>
</evidence>
<comment type="function">
    <text evidence="10">Has a role in promoting intracellular calcium ion sequestration via the exchange of calcium ions for hydrogen ions across the vacuolar membrane. Involved also in manganese ion homeostasis via its uptake into the vacuole.</text>
</comment>
<feature type="region of interest" description="Disordered" evidence="11">
    <location>
        <begin position="311"/>
        <end position="336"/>
    </location>
</feature>
<evidence type="ECO:0000256" key="4">
    <source>
        <dbReference type="ARBA" id="ARBA00022568"/>
    </source>
</evidence>
<feature type="region of interest" description="Disordered" evidence="11">
    <location>
        <begin position="1"/>
        <end position="37"/>
    </location>
</feature>
<dbReference type="Pfam" id="PF01699">
    <property type="entry name" value="Na_Ca_ex"/>
    <property type="match status" value="2"/>
</dbReference>
<name>A0AAD6XI62_9AGAR</name>
<keyword evidence="10" id="KW-0050">Antiport</keyword>
<feature type="transmembrane region" description="Helical" evidence="10">
    <location>
        <begin position="232"/>
        <end position="250"/>
    </location>
</feature>
<feature type="transmembrane region" description="Helical" evidence="10">
    <location>
        <begin position="164"/>
        <end position="185"/>
    </location>
</feature>
<keyword evidence="3 10" id="KW-0813">Transport</keyword>
<dbReference type="InterPro" id="IPR044880">
    <property type="entry name" value="NCX_ion-bd_dom_sf"/>
</dbReference>
<dbReference type="AlphaFoldDB" id="A0AAD6XI62"/>
<keyword evidence="6 10" id="KW-0106">Calcium</keyword>
<feature type="transmembrane region" description="Helical" evidence="10">
    <location>
        <begin position="270"/>
        <end position="288"/>
    </location>
</feature>
<dbReference type="InterPro" id="IPR004713">
    <property type="entry name" value="CaH_exchang"/>
</dbReference>
<dbReference type="Gene3D" id="1.20.1420.30">
    <property type="entry name" value="NCX, central ion-binding region"/>
    <property type="match status" value="1"/>
</dbReference>
<keyword evidence="10" id="KW-0926">Vacuole</keyword>
<reference evidence="13" key="1">
    <citation type="submission" date="2023-03" db="EMBL/GenBank/DDBJ databases">
        <title>Massive genome expansion in bonnet fungi (Mycena s.s.) driven by repeated elements and novel gene families across ecological guilds.</title>
        <authorList>
            <consortium name="Lawrence Berkeley National Laboratory"/>
            <person name="Harder C.B."/>
            <person name="Miyauchi S."/>
            <person name="Viragh M."/>
            <person name="Kuo A."/>
            <person name="Thoen E."/>
            <person name="Andreopoulos B."/>
            <person name="Lu D."/>
            <person name="Skrede I."/>
            <person name="Drula E."/>
            <person name="Henrissat B."/>
            <person name="Morin E."/>
            <person name="Kohler A."/>
            <person name="Barry K."/>
            <person name="LaButti K."/>
            <person name="Morin E."/>
            <person name="Salamov A."/>
            <person name="Lipzen A."/>
            <person name="Mereny Z."/>
            <person name="Hegedus B."/>
            <person name="Baldrian P."/>
            <person name="Stursova M."/>
            <person name="Weitz H."/>
            <person name="Taylor A."/>
            <person name="Grigoriev I.V."/>
            <person name="Nagy L.G."/>
            <person name="Martin F."/>
            <person name="Kauserud H."/>
        </authorList>
    </citation>
    <scope>NUCLEOTIDE SEQUENCE</scope>
    <source>
        <strain evidence="13">CBHHK173m</strain>
    </source>
</reference>
<feature type="transmembrane region" description="Helical" evidence="10">
    <location>
        <begin position="416"/>
        <end position="439"/>
    </location>
</feature>
<keyword evidence="7 10" id="KW-1133">Transmembrane helix</keyword>
<dbReference type="GO" id="GO:0015369">
    <property type="term" value="F:calcium:proton antiporter activity"/>
    <property type="evidence" value="ECO:0007669"/>
    <property type="project" value="UniProtKB-UniRule"/>
</dbReference>